<reference evidence="1" key="1">
    <citation type="submission" date="2023-07" db="EMBL/GenBank/DDBJ databases">
        <title>Functional and genomic diversity of the sorghum phyllosphere microbiome.</title>
        <authorList>
            <person name="Shade A."/>
        </authorList>
    </citation>
    <scope>NUCLEOTIDE SEQUENCE</scope>
    <source>
        <strain evidence="1">SORGH_AS_0457</strain>
    </source>
</reference>
<dbReference type="EMBL" id="JAUTAS010000001">
    <property type="protein sequence ID" value="MDQ1110447.1"/>
    <property type="molecule type" value="Genomic_DNA"/>
</dbReference>
<accession>A0AAP5EBH7</accession>
<protein>
    <submittedName>
        <fullName evidence="1">Uncharacterized protein</fullName>
    </submittedName>
</protein>
<sequence>MGNSIAVAPAVGRPSRWLGRGAFSGASGRPWRALAARVMRGAWLLGSTYWVTAPAKKRPACAGLSVPFGQMYCVCLSANATSLWTRVDGCKLKRSHRAVKKAVESTGCLGLRGFRRPGGVLGFSIHLRQIAHGVEEALAADGPDHCTLDGREAVIRHPWGWRTASIQWPQAVPVDRLDHVGLGPAGRCVPVPDKVGQLGTLQTDMQSSGLARFPGIAVAVLRGADGDDQILALVVSKDYNGTGLLDLVGNRALELGSGVLGSAIGPSHDWRSVRVQEWAVSAEKTFVNLAALDSGIHCRTLSGSPGL</sequence>
<evidence type="ECO:0000313" key="2">
    <source>
        <dbReference type="Proteomes" id="UP001226084"/>
    </source>
</evidence>
<evidence type="ECO:0000313" key="1">
    <source>
        <dbReference type="EMBL" id="MDQ1110447.1"/>
    </source>
</evidence>
<comment type="caution">
    <text evidence="1">The sequence shown here is derived from an EMBL/GenBank/DDBJ whole genome shotgun (WGS) entry which is preliminary data.</text>
</comment>
<gene>
    <name evidence="1" type="ORF">QE424_003606</name>
</gene>
<dbReference type="Proteomes" id="UP001226084">
    <property type="component" value="Unassembled WGS sequence"/>
</dbReference>
<organism evidence="1 2">
    <name type="scientific">Stenotrophomonas rhizophila</name>
    <dbReference type="NCBI Taxonomy" id="216778"/>
    <lineage>
        <taxon>Bacteria</taxon>
        <taxon>Pseudomonadati</taxon>
        <taxon>Pseudomonadota</taxon>
        <taxon>Gammaproteobacteria</taxon>
        <taxon>Lysobacterales</taxon>
        <taxon>Lysobacteraceae</taxon>
        <taxon>Stenotrophomonas</taxon>
    </lineage>
</organism>
<dbReference type="AlphaFoldDB" id="A0AAP5EBH7"/>
<proteinExistence type="predicted"/>
<name>A0AAP5EBH7_9GAMM</name>